<dbReference type="Gene3D" id="3.90.70.10">
    <property type="entry name" value="Cysteine proteinases"/>
    <property type="match status" value="1"/>
</dbReference>
<dbReference type="OrthoDB" id="1491023at2"/>
<evidence type="ECO:0000313" key="2">
    <source>
        <dbReference type="EMBL" id="KCZ99381.1"/>
    </source>
</evidence>
<gene>
    <name evidence="2" type="ORF">HPO_05577</name>
</gene>
<organism evidence="2 3">
    <name type="scientific">Hyphomonas polymorpha PS728</name>
    <dbReference type="NCBI Taxonomy" id="1280954"/>
    <lineage>
        <taxon>Bacteria</taxon>
        <taxon>Pseudomonadati</taxon>
        <taxon>Pseudomonadota</taxon>
        <taxon>Alphaproteobacteria</taxon>
        <taxon>Hyphomonadales</taxon>
        <taxon>Hyphomonadaceae</taxon>
        <taxon>Hyphomonas</taxon>
    </lineage>
</organism>
<keyword evidence="2" id="KW-0645">Protease</keyword>
<dbReference type="eggNOG" id="COG4870">
    <property type="taxonomic scope" value="Bacteria"/>
</dbReference>
<comment type="caution">
    <text evidence="2">The sequence shown here is derived from an EMBL/GenBank/DDBJ whole genome shotgun (WGS) entry which is preliminary data.</text>
</comment>
<dbReference type="SUPFAM" id="SSF54001">
    <property type="entry name" value="Cysteine proteinases"/>
    <property type="match status" value="1"/>
</dbReference>
<dbReference type="SMART" id="SM00645">
    <property type="entry name" value="Pept_C1"/>
    <property type="match status" value="1"/>
</dbReference>
<name>A0A062VL67_9PROT</name>
<proteinExistence type="predicted"/>
<dbReference type="GO" id="GO:0006508">
    <property type="term" value="P:proteolysis"/>
    <property type="evidence" value="ECO:0007669"/>
    <property type="project" value="UniProtKB-KW"/>
</dbReference>
<keyword evidence="2" id="KW-0378">Hydrolase</keyword>
<dbReference type="Pfam" id="PF00112">
    <property type="entry name" value="Peptidase_C1"/>
    <property type="match status" value="1"/>
</dbReference>
<dbReference type="Proteomes" id="UP000027100">
    <property type="component" value="Unassembled WGS sequence"/>
</dbReference>
<evidence type="ECO:0000259" key="1">
    <source>
        <dbReference type="SMART" id="SM00645"/>
    </source>
</evidence>
<feature type="domain" description="Peptidase C1A papain C-terminal" evidence="1">
    <location>
        <begin position="32"/>
        <end position="251"/>
    </location>
</feature>
<keyword evidence="3" id="KW-1185">Reference proteome</keyword>
<dbReference type="AlphaFoldDB" id="A0A062VL67"/>
<dbReference type="PROSITE" id="PS00639">
    <property type="entry name" value="THIOL_PROTEASE_HIS"/>
    <property type="match status" value="1"/>
</dbReference>
<dbReference type="GO" id="GO:0008234">
    <property type="term" value="F:cysteine-type peptidase activity"/>
    <property type="evidence" value="ECO:0007669"/>
    <property type="project" value="InterPro"/>
</dbReference>
<dbReference type="InterPro" id="IPR000668">
    <property type="entry name" value="Peptidase_C1A_C"/>
</dbReference>
<dbReference type="STRING" id="1280954.HPO_05577"/>
<dbReference type="EMBL" id="ARYM01000005">
    <property type="protein sequence ID" value="KCZ99381.1"/>
    <property type="molecule type" value="Genomic_DNA"/>
</dbReference>
<dbReference type="CDD" id="cd02619">
    <property type="entry name" value="Peptidase_C1"/>
    <property type="match status" value="1"/>
</dbReference>
<dbReference type="RefSeq" id="WP_035595604.1">
    <property type="nucleotide sequence ID" value="NZ_ARYM01000005.1"/>
</dbReference>
<dbReference type="InterPro" id="IPR038765">
    <property type="entry name" value="Papain-like_cys_pep_sf"/>
</dbReference>
<dbReference type="InterPro" id="IPR025660">
    <property type="entry name" value="Pept_his_AS"/>
</dbReference>
<dbReference type="PATRIC" id="fig|1280954.3.peg.1137"/>
<reference evidence="2 3" key="1">
    <citation type="journal article" date="2014" name="Antonie Van Leeuwenhoek">
        <title>Hyphomonas beringensis sp. nov. and Hyphomonas chukchiensis sp. nov., isolated from surface seawater of the Bering Sea and Chukchi Sea.</title>
        <authorList>
            <person name="Li C."/>
            <person name="Lai Q."/>
            <person name="Li G."/>
            <person name="Dong C."/>
            <person name="Wang J."/>
            <person name="Liao Y."/>
            <person name="Shao Z."/>
        </authorList>
    </citation>
    <scope>NUCLEOTIDE SEQUENCE [LARGE SCALE GENOMIC DNA]</scope>
    <source>
        <strain evidence="2 3">PS728</strain>
    </source>
</reference>
<sequence>MSGNWSGFSLNGCRFEPKPSAAPTLAAPTVRLPDRVDLRVHCSPVENQLQTNSCVANAVIGALEYHHLKAGRSLTDLSRLFVYYNARKLSDSTHLDQGSFIHHGMAAVLAYGACEAALWPFNETMVTALPPETCYQNARNYEAVQYARTPRGVPALTALAHGLPIVFGIFVPGEYYDAAAKSGRMPRPDQVVPQRPPSGHAMLIVGYDMNERAYLVRNSWSAGWAEQGYCWIPFETMDAWSMEEDFWTIGAIEDAKGFTLMGPSLTESMKGVGVSSELLEARARKLESLRTGLRSQLNSNLETAKRDFRDRLRGK</sequence>
<accession>A0A062VL67</accession>
<protein>
    <submittedName>
        <fullName evidence="2">Cysteine protease</fullName>
    </submittedName>
</protein>
<evidence type="ECO:0000313" key="3">
    <source>
        <dbReference type="Proteomes" id="UP000027100"/>
    </source>
</evidence>